<dbReference type="InterPro" id="IPR006120">
    <property type="entry name" value="Resolvase_HTH_dom"/>
</dbReference>
<dbReference type="Gene3D" id="3.40.50.150">
    <property type="entry name" value="Vaccinia Virus protein VP39"/>
    <property type="match status" value="1"/>
</dbReference>
<organism evidence="4 5">
    <name type="scientific">Nonomuraea guangzhouensis</name>
    <dbReference type="NCBI Taxonomy" id="1291555"/>
    <lineage>
        <taxon>Bacteria</taxon>
        <taxon>Bacillati</taxon>
        <taxon>Actinomycetota</taxon>
        <taxon>Actinomycetes</taxon>
        <taxon>Streptosporangiales</taxon>
        <taxon>Streptosporangiaceae</taxon>
        <taxon>Nonomuraea</taxon>
    </lineage>
</organism>
<dbReference type="InterPro" id="IPR009057">
    <property type="entry name" value="Homeodomain-like_sf"/>
</dbReference>
<dbReference type="Proteomes" id="UP001597097">
    <property type="component" value="Unassembled WGS sequence"/>
</dbReference>
<dbReference type="Pfam" id="PF08241">
    <property type="entry name" value="Methyltransf_11"/>
    <property type="match status" value="1"/>
</dbReference>
<feature type="domain" description="Methyltransferase type 11" evidence="3">
    <location>
        <begin position="3"/>
        <end position="68"/>
    </location>
</feature>
<gene>
    <name evidence="4" type="ORF">ACFSJ0_48745</name>
</gene>
<feature type="region of interest" description="Disordered" evidence="1">
    <location>
        <begin position="191"/>
        <end position="222"/>
    </location>
</feature>
<dbReference type="InterPro" id="IPR029063">
    <property type="entry name" value="SAM-dependent_MTases_sf"/>
</dbReference>
<evidence type="ECO:0000313" key="5">
    <source>
        <dbReference type="Proteomes" id="UP001597097"/>
    </source>
</evidence>
<dbReference type="Gene3D" id="1.10.10.60">
    <property type="entry name" value="Homeodomain-like"/>
    <property type="match status" value="1"/>
</dbReference>
<dbReference type="SUPFAM" id="SSF46689">
    <property type="entry name" value="Homeodomain-like"/>
    <property type="match status" value="1"/>
</dbReference>
<feature type="domain" description="Resolvase HTH" evidence="2">
    <location>
        <begin position="260"/>
        <end position="299"/>
    </location>
</feature>
<reference evidence="5" key="1">
    <citation type="journal article" date="2019" name="Int. J. Syst. Evol. Microbiol.">
        <title>The Global Catalogue of Microorganisms (GCM) 10K type strain sequencing project: providing services to taxonomists for standard genome sequencing and annotation.</title>
        <authorList>
            <consortium name="The Broad Institute Genomics Platform"/>
            <consortium name="The Broad Institute Genome Sequencing Center for Infectious Disease"/>
            <person name="Wu L."/>
            <person name="Ma J."/>
        </authorList>
    </citation>
    <scope>NUCLEOTIDE SEQUENCE [LARGE SCALE GENOMIC DNA]</scope>
    <source>
        <strain evidence="5">CGMCC 1.15399</strain>
    </source>
</reference>
<dbReference type="RefSeq" id="WP_281428696.1">
    <property type="nucleotide sequence ID" value="NZ_JAHKRM010000005.1"/>
</dbReference>
<proteinExistence type="predicted"/>
<dbReference type="SUPFAM" id="SSF53335">
    <property type="entry name" value="S-adenosyl-L-methionine-dependent methyltransferases"/>
    <property type="match status" value="1"/>
</dbReference>
<protein>
    <submittedName>
        <fullName evidence="4">Helix-turn-helix domain-containing protein</fullName>
    </submittedName>
</protein>
<feature type="region of interest" description="Disordered" evidence="1">
    <location>
        <begin position="241"/>
        <end position="265"/>
    </location>
</feature>
<name>A0ABW4GQG9_9ACTN</name>
<evidence type="ECO:0000259" key="2">
    <source>
        <dbReference type="Pfam" id="PF02796"/>
    </source>
</evidence>
<accession>A0ABW4GQG9</accession>
<feature type="compositionally biased region" description="Low complexity" evidence="1">
    <location>
        <begin position="241"/>
        <end position="251"/>
    </location>
</feature>
<evidence type="ECO:0000259" key="3">
    <source>
        <dbReference type="Pfam" id="PF08241"/>
    </source>
</evidence>
<dbReference type="InterPro" id="IPR013216">
    <property type="entry name" value="Methyltransf_11"/>
</dbReference>
<comment type="caution">
    <text evidence="4">The sequence shown here is derived from an EMBL/GenBank/DDBJ whole genome shotgun (WGS) entry which is preliminary data.</text>
</comment>
<evidence type="ECO:0000256" key="1">
    <source>
        <dbReference type="SAM" id="MobiDB-lite"/>
    </source>
</evidence>
<dbReference type="CDD" id="cd00569">
    <property type="entry name" value="HTH_Hin_like"/>
    <property type="match status" value="1"/>
</dbReference>
<sequence>MLHRLSKKTSALGLSDRIRSIQTDLNEGWPHLETSDLLWAAASLHHMADPDRVLAGAFDNLRPGGLLAVTEMDFFPRFLPDDIGVGRPGLEARVHAALNPGPSVDWTEHVARAGFVLEAKRPFVVDLPAPLPAATARYAQVCLRKLRSHLDGQLPADDLAALLAVLDSDGPHSVLRRDDLTVRTTRTTWAARRPTTPGGWRQGHPHHIQAPTAHPAGPAHFIRSAGSSADVAADRAVSAAGSGAAGSGADAARARGRVGGHPPALTSEQIADARILLSAGQTRIAVAAKLRVSRWTLSRALDTAPR</sequence>
<dbReference type="Pfam" id="PF02796">
    <property type="entry name" value="HTH_7"/>
    <property type="match status" value="1"/>
</dbReference>
<keyword evidence="5" id="KW-1185">Reference proteome</keyword>
<dbReference type="EMBL" id="JBHUCM010000045">
    <property type="protein sequence ID" value="MFD1545007.1"/>
    <property type="molecule type" value="Genomic_DNA"/>
</dbReference>
<evidence type="ECO:0000313" key="4">
    <source>
        <dbReference type="EMBL" id="MFD1545007.1"/>
    </source>
</evidence>